<keyword evidence="1" id="KW-0548">Nucleotidyltransferase</keyword>
<comment type="caution">
    <text evidence="1">The sequence shown here is derived from an EMBL/GenBank/DDBJ whole genome shotgun (WGS) entry which is preliminary data.</text>
</comment>
<keyword evidence="1" id="KW-0808">Transferase</keyword>
<dbReference type="SUPFAM" id="SSF56219">
    <property type="entry name" value="DNase I-like"/>
    <property type="match status" value="1"/>
</dbReference>
<dbReference type="CDD" id="cd01650">
    <property type="entry name" value="RT_nLTR_like"/>
    <property type="match status" value="1"/>
</dbReference>
<dbReference type="PANTHER" id="PTHR33116">
    <property type="entry name" value="REVERSE TRANSCRIPTASE ZINC-BINDING DOMAIN-CONTAINING PROTEIN-RELATED-RELATED"/>
    <property type="match status" value="1"/>
</dbReference>
<accession>A0A6L2NXK6</accession>
<protein>
    <submittedName>
        <fullName evidence="1">RNA-directed DNA polymerase, eukaryota</fullName>
    </submittedName>
</protein>
<gene>
    <name evidence="1" type="ORF">Tci_061292</name>
</gene>
<name>A0A6L2NXK6_TANCI</name>
<dbReference type="PANTHER" id="PTHR33116:SF79">
    <property type="entry name" value="REVERSE TRANSCRIPTASE DOMAIN, ZINC FINGER, CCHC-TYPE-RELATED"/>
    <property type="match status" value="1"/>
</dbReference>
<reference evidence="1" key="1">
    <citation type="journal article" date="2019" name="Sci. Rep.">
        <title>Draft genome of Tanacetum cinerariifolium, the natural source of mosquito coil.</title>
        <authorList>
            <person name="Yamashiro T."/>
            <person name="Shiraishi A."/>
            <person name="Satake H."/>
            <person name="Nakayama K."/>
        </authorList>
    </citation>
    <scope>NUCLEOTIDE SEQUENCE</scope>
</reference>
<dbReference type="Gene3D" id="3.60.10.10">
    <property type="entry name" value="Endonuclease/exonuclease/phosphatase"/>
    <property type="match status" value="1"/>
</dbReference>
<sequence length="999" mass="113667">MGNSKKSFVSVLKRESQSHVTPEITKPALVLDETCIKEFDFGMSLMGSAKDVSAIPNPPCIISKEGFQNVKLGCGFSLSLILSLQKRKFSIILGISIKAWTPNPFRKIASLWGEYVEWEDADLKSLSCKQLCLKTNMKVIINEKKKVIIQGKVYWIRVKELDAWFPNFQDDLFSDGESQEGDVVNKDDNNESDVDRVSKSSFMHENGTAHKDVNSCKKGEAKRRWIKELCQKHIINFASIQETKAETISLHTIKDLWGNHMFDHVVGSSIGCSGGILYMWNPNMFVKEQVSTCDYFVALMGTWAPTSSKILIISVYAPQELIERRDLWDYLRTFINRWEGDTVIVGDFNEVRSEHERFGSTFNRQGDIAFNNFISSACLIDLPLEEINYDYGPSLFWFFHSWFAMEGFNYFVETTWKSLNIVEPNGLIRLKKKLQAPKIAIKAWSKEANKRSNERKINIQQNLSEVDKLIDQGKSNDEILIKRIMLLNDLQELNNRNAMEISQKPKFDGPLKQFSPIQAPSICFDFTFLTRLSLDQVQDLERTVTYEEVKRAVWDCGTNKSPGPEGFSFKFYRKYWITIDDDVFQAVKDFFVNGHFPRGRNSSFIALVPKIQDAKFVKDFRPISLIGSVYKIIAKFFANRLCVVLPYLISDVQSAFVANRQILDGPFILNELLSWCKFKKLNGMIFKINSCLNNAMGLMLVNGSPTLEFQFHKGLKQDDVVFIGEWNNNNIQTLLSVFRCFYLASGLKINLHKSKLMGIGVSSNVVATAASLIGCSILTAPFNYLGVKVGSNMSRITSWDDVISKFSSRLSKWKLKLLSIGGRLSLLKSVLTSISLYHMSIFKVPIGVLNHLEFIRRNFFYGVDGSDRKLAWIGWNMVLTSKNNDGLGVSSFLLIIALSFSKMCKSISVAEKMGHPSLSHSFRRMPRGGVEQRNYGLLCSKVVDLVLPNISDRWCWSLESSQVFSVKSFCILIDNTILPKAEFPTRWLRVVPIKANVHA</sequence>
<dbReference type="InterPro" id="IPR036691">
    <property type="entry name" value="Endo/exonu/phosph_ase_sf"/>
</dbReference>
<organism evidence="1">
    <name type="scientific">Tanacetum cinerariifolium</name>
    <name type="common">Dalmatian daisy</name>
    <name type="synonym">Chrysanthemum cinerariifolium</name>
    <dbReference type="NCBI Taxonomy" id="118510"/>
    <lineage>
        <taxon>Eukaryota</taxon>
        <taxon>Viridiplantae</taxon>
        <taxon>Streptophyta</taxon>
        <taxon>Embryophyta</taxon>
        <taxon>Tracheophyta</taxon>
        <taxon>Spermatophyta</taxon>
        <taxon>Magnoliopsida</taxon>
        <taxon>eudicotyledons</taxon>
        <taxon>Gunneridae</taxon>
        <taxon>Pentapetalae</taxon>
        <taxon>asterids</taxon>
        <taxon>campanulids</taxon>
        <taxon>Asterales</taxon>
        <taxon>Asteraceae</taxon>
        <taxon>Asteroideae</taxon>
        <taxon>Anthemideae</taxon>
        <taxon>Anthemidinae</taxon>
        <taxon>Tanacetum</taxon>
    </lineage>
</organism>
<dbReference type="AlphaFoldDB" id="A0A6L2NXK6"/>
<keyword evidence="1" id="KW-0695">RNA-directed DNA polymerase</keyword>
<proteinExistence type="predicted"/>
<evidence type="ECO:0000313" key="1">
    <source>
        <dbReference type="EMBL" id="GEU89314.1"/>
    </source>
</evidence>
<dbReference type="GO" id="GO:0003964">
    <property type="term" value="F:RNA-directed DNA polymerase activity"/>
    <property type="evidence" value="ECO:0007669"/>
    <property type="project" value="UniProtKB-KW"/>
</dbReference>
<dbReference type="EMBL" id="BKCJ010009937">
    <property type="protein sequence ID" value="GEU89314.1"/>
    <property type="molecule type" value="Genomic_DNA"/>
</dbReference>